<dbReference type="HOGENOM" id="CLU_022171_0_0_11"/>
<keyword evidence="1" id="KW-0472">Membrane</keyword>
<organism evidence="2 3">
    <name type="scientific">Bifidobacterium dentium (strain ATCC 27534 / DSM 20436 / JCM 1195 / Bd1)</name>
    <dbReference type="NCBI Taxonomy" id="401473"/>
    <lineage>
        <taxon>Bacteria</taxon>
        <taxon>Bacillati</taxon>
        <taxon>Actinomycetota</taxon>
        <taxon>Actinomycetes</taxon>
        <taxon>Bifidobacteriales</taxon>
        <taxon>Bifidobacteriaceae</taxon>
        <taxon>Bifidobacterium</taxon>
    </lineage>
</organism>
<keyword evidence="1" id="KW-1133">Transmembrane helix</keyword>
<keyword evidence="3" id="KW-1185">Reference proteome</keyword>
<evidence type="ECO:0000313" key="3">
    <source>
        <dbReference type="Proteomes" id="UP000008693"/>
    </source>
</evidence>
<evidence type="ECO:0000256" key="1">
    <source>
        <dbReference type="SAM" id="Phobius"/>
    </source>
</evidence>
<dbReference type="eggNOG" id="COG1807">
    <property type="taxonomic scope" value="Bacteria"/>
</dbReference>
<feature type="transmembrane region" description="Helical" evidence="1">
    <location>
        <begin position="178"/>
        <end position="195"/>
    </location>
</feature>
<feature type="transmembrane region" description="Helical" evidence="1">
    <location>
        <begin position="377"/>
        <end position="398"/>
    </location>
</feature>
<feature type="transmembrane region" description="Helical" evidence="1">
    <location>
        <begin position="313"/>
        <end position="329"/>
    </location>
</feature>
<feature type="transmembrane region" description="Helical" evidence="1">
    <location>
        <begin position="341"/>
        <end position="365"/>
    </location>
</feature>
<dbReference type="KEGG" id="bde:BDP_1332"/>
<feature type="transmembrane region" description="Helical" evidence="1">
    <location>
        <begin position="405"/>
        <end position="422"/>
    </location>
</feature>
<feature type="transmembrane region" description="Helical" evidence="1">
    <location>
        <begin position="596"/>
        <end position="617"/>
    </location>
</feature>
<name>D2QAV9_BIFDB</name>
<dbReference type="STRING" id="401473.BDP_1332"/>
<feature type="transmembrane region" description="Helical" evidence="1">
    <location>
        <begin position="686"/>
        <end position="708"/>
    </location>
</feature>
<dbReference type="EMBL" id="CP001750">
    <property type="protein sequence ID" value="ADB09945.1"/>
    <property type="molecule type" value="Genomic_DNA"/>
</dbReference>
<feature type="transmembrane region" description="Helical" evidence="1">
    <location>
        <begin position="658"/>
        <end position="677"/>
    </location>
</feature>
<evidence type="ECO:0000313" key="2">
    <source>
        <dbReference type="EMBL" id="ADB09945.1"/>
    </source>
</evidence>
<reference evidence="2 3" key="1">
    <citation type="journal article" date="2009" name="PLoS Genet.">
        <title>The Bifidobacterium dentium Bd1 genome sequence reflects its genetic adaptation to the human oral cavity.</title>
        <authorList>
            <person name="Ventura M."/>
            <person name="Turroni F."/>
            <person name="Zomer A."/>
            <person name="Foroni E."/>
            <person name="Giubellini V."/>
            <person name="Bottacini F."/>
            <person name="Canchaya C."/>
            <person name="Claesson M.J."/>
            <person name="He F."/>
            <person name="Mantzourani M."/>
            <person name="Mulas L."/>
            <person name="Ferrarini A."/>
            <person name="Gao B."/>
            <person name="Delledonne M."/>
            <person name="Henrissat B."/>
            <person name="Coutinho P."/>
            <person name="Oggioni M."/>
            <person name="Gupta R.S."/>
            <person name="Zhang Z."/>
            <person name="Beighton D."/>
            <person name="Fitzgerald G.F."/>
            <person name="O'Toole P.W."/>
            <person name="van Sinderen D."/>
        </authorList>
    </citation>
    <scope>NUCLEOTIDE SEQUENCE [LARGE SCALE GENOMIC DNA]</scope>
    <source>
        <strain evidence="3">ATCC 27534 / DSM 20436 / JCM 1195 / Bd1</strain>
    </source>
</reference>
<dbReference type="Proteomes" id="UP000008693">
    <property type="component" value="Chromosome"/>
</dbReference>
<accession>D2QAV9</accession>
<keyword evidence="1" id="KW-0812">Transmembrane</keyword>
<feature type="transmembrane region" description="Helical" evidence="1">
    <location>
        <begin position="512"/>
        <end position="531"/>
    </location>
</feature>
<feature type="transmembrane region" description="Helical" evidence="1">
    <location>
        <begin position="216"/>
        <end position="236"/>
    </location>
</feature>
<protein>
    <submittedName>
        <fullName evidence="2">Narrowly conserved hypothetical membrane spanning protein</fullName>
    </submittedName>
</protein>
<sequence length="734" mass="81407">MISSKQRIQTRHRMCAAILSALAIMVLIECVLCNLPFWRTLAASGDSAAASNTLGPGLERTADGMLTVTDPTQAYLQVVADGTSAYIRIDPVSGRTIDKARQDAENKGTEPPLTTIRVRPDADRVACTIRSVSLSLPRSLYVKAEAGRTVRVQILEPKGSRIPIQAVRANVRVPFEISPLRIGLMVIVFALLLLWRPNSRLWKVPLDTSAVRQRTAFALLMAIPAIITIWNVVWQIRSAVPLQFHADGMYTYDFDQYDHMAQALRNGHTWLDLEVPDELRDADNPYSAETRQRLLDDGVSPIYWDYAYYQGHWYSYFGVLPAIMLFLPFRAITSLWVEGGLMLPSSAAVLLLMFGFLVFACLLTVRLIERIRPGSSLAAASLLCVFMLLASNSVYLWYRTNFYSVPIAASLFLSTLGLWLWLGAAKPLPSASHDDMPAVEDPPALSLPHLAAGSVCIAANLGCRPTFTVVALLAFAIFRPQIHAIIRQCKVRRDGGSVSHGTGVLRLLRAPFAVLVPALVVVVPLLAYNVARFGSVLDFGSSYQMTVTDMTNYHQPFANFLLTCGYYLFLPLRFTDQFPFLAVSPTPLPSWGFTEAMPGGLFTTVPLAITALAQPFLRRRMHRSGRANMWGMLTACLILGLLTIALDSRLGGLGWRYIADFGWLFALAALPAWLFALDCSRPRLRWLMRAGVLALLMFSITITVLSLFMPGREDELIRANSVLFLEVQSWFALP</sequence>
<dbReference type="AlphaFoldDB" id="D2QAV9"/>
<feature type="transmembrane region" description="Helical" evidence="1">
    <location>
        <begin position="629"/>
        <end position="646"/>
    </location>
</feature>
<gene>
    <name evidence="2" type="ordered locus">BDP_1332</name>
</gene>
<proteinExistence type="predicted"/>